<proteinExistence type="predicted"/>
<evidence type="ECO:0000313" key="4">
    <source>
        <dbReference type="Proteomes" id="UP000627838"/>
    </source>
</evidence>
<protein>
    <recommendedName>
        <fullName evidence="5">Integral membrane plasmid transfer protein</fullName>
    </recommendedName>
</protein>
<feature type="region of interest" description="Disordered" evidence="1">
    <location>
        <begin position="1"/>
        <end position="20"/>
    </location>
</feature>
<accession>A0ABR9K1T4</accession>
<evidence type="ECO:0000256" key="2">
    <source>
        <dbReference type="SAM" id="Phobius"/>
    </source>
</evidence>
<keyword evidence="2" id="KW-0812">Transmembrane</keyword>
<reference evidence="3 4" key="1">
    <citation type="submission" date="2020-10" db="EMBL/GenBank/DDBJ databases">
        <title>Sequencing the genomes of 1000 actinobacteria strains.</title>
        <authorList>
            <person name="Klenk H.-P."/>
        </authorList>
    </citation>
    <scope>NUCLEOTIDE SEQUENCE [LARGE SCALE GENOMIC DNA]</scope>
    <source>
        <strain evidence="3 4">DSM 46744</strain>
    </source>
</reference>
<evidence type="ECO:0008006" key="5">
    <source>
        <dbReference type="Google" id="ProtNLM"/>
    </source>
</evidence>
<evidence type="ECO:0000313" key="3">
    <source>
        <dbReference type="EMBL" id="MBE1536506.1"/>
    </source>
</evidence>
<organism evidence="3 4">
    <name type="scientific">Actinomadura algeriensis</name>
    <dbReference type="NCBI Taxonomy" id="1679523"/>
    <lineage>
        <taxon>Bacteria</taxon>
        <taxon>Bacillati</taxon>
        <taxon>Actinomycetota</taxon>
        <taxon>Actinomycetes</taxon>
        <taxon>Streptosporangiales</taxon>
        <taxon>Thermomonosporaceae</taxon>
        <taxon>Actinomadura</taxon>
    </lineage>
</organism>
<dbReference type="Proteomes" id="UP000627838">
    <property type="component" value="Unassembled WGS sequence"/>
</dbReference>
<keyword evidence="4" id="KW-1185">Reference proteome</keyword>
<dbReference type="EMBL" id="JADBDZ010000001">
    <property type="protein sequence ID" value="MBE1536506.1"/>
    <property type="molecule type" value="Genomic_DNA"/>
</dbReference>
<feature type="transmembrane region" description="Helical" evidence="2">
    <location>
        <begin position="145"/>
        <end position="165"/>
    </location>
</feature>
<name>A0ABR9K1T4_9ACTN</name>
<evidence type="ECO:0000256" key="1">
    <source>
        <dbReference type="SAM" id="MobiDB-lite"/>
    </source>
</evidence>
<feature type="transmembrane region" description="Helical" evidence="2">
    <location>
        <begin position="37"/>
        <end position="56"/>
    </location>
</feature>
<keyword evidence="2" id="KW-1133">Transmembrane helix</keyword>
<gene>
    <name evidence="3" type="ORF">H4W34_006339</name>
</gene>
<comment type="caution">
    <text evidence="3">The sequence shown here is derived from an EMBL/GenBank/DDBJ whole genome shotgun (WGS) entry which is preliminary data.</text>
</comment>
<dbReference type="RefSeq" id="WP_192762532.1">
    <property type="nucleotide sequence ID" value="NZ_JADBDZ010000001.1"/>
</dbReference>
<sequence>MQVDRRVTASRPGPRPEPPEDVLGQACALVRLCGQDAAIAAVLLALVLIGTGTRLAAGPPGLAALALLPVLAGVFATSAVFAVRSRLTLVSVLGEVRGRLGAPLDPGVPWTTFASAAALDGAVRDRELRRLLSAAHRCGELSWRALAWAVTAAVLFLFWSLAAAAGGG</sequence>
<keyword evidence="2" id="KW-0472">Membrane</keyword>
<feature type="transmembrane region" description="Helical" evidence="2">
    <location>
        <begin position="62"/>
        <end position="83"/>
    </location>
</feature>